<name>A0A1Q8YBR7_9BURK</name>
<dbReference type="Proteomes" id="UP000185911">
    <property type="component" value="Unassembled WGS sequence"/>
</dbReference>
<comment type="caution">
    <text evidence="2">The sequence shown here is derived from an EMBL/GenBank/DDBJ whole genome shotgun (WGS) entry which is preliminary data.</text>
</comment>
<gene>
    <name evidence="2" type="ORF">BLL52_3474</name>
</gene>
<keyword evidence="1" id="KW-1133">Transmembrane helix</keyword>
<keyword evidence="1" id="KW-0472">Membrane</keyword>
<reference evidence="2 3" key="1">
    <citation type="submission" date="2017-01" db="EMBL/GenBank/DDBJ databases">
        <title>Genome sequence of Rhodoferax antarcticus ANT.BR, a psychrophilic purple nonsulfur bacterium from an Antarctic microbial mat.</title>
        <authorList>
            <person name="Baker J."/>
            <person name="Riester C."/>
            <person name="Skinner B."/>
            <person name="Newell A."/>
            <person name="Swingley W."/>
            <person name="Madigan M."/>
            <person name="Jung D."/>
            <person name="Asao M."/>
            <person name="Chen M."/>
            <person name="Loughlin P."/>
            <person name="Pan H."/>
            <person name="Lin S."/>
            <person name="Li N."/>
            <person name="Shaw J."/>
            <person name="Prado M."/>
            <person name="Sherman C."/>
            <person name="Li X."/>
            <person name="Tang J."/>
            <person name="Blankenship R."/>
            <person name="Zhao T."/>
            <person name="Touchman J."/>
            <person name="Sattley M."/>
        </authorList>
    </citation>
    <scope>NUCLEOTIDE SEQUENCE [LARGE SCALE GENOMIC DNA]</scope>
    <source>
        <strain evidence="2 3">ANT.BR</strain>
    </source>
</reference>
<evidence type="ECO:0000313" key="3">
    <source>
        <dbReference type="Proteomes" id="UP000185911"/>
    </source>
</evidence>
<proteinExistence type="predicted"/>
<keyword evidence="1" id="KW-0812">Transmembrane</keyword>
<feature type="transmembrane region" description="Helical" evidence="1">
    <location>
        <begin position="20"/>
        <end position="43"/>
    </location>
</feature>
<keyword evidence="3" id="KW-1185">Reference proteome</keyword>
<accession>A0A1Q8YBR7</accession>
<sequence length="66" mass="7681">MNRPALGWAWLAKLLPRLWFVVGCCGYAKLITLFVYLLVRFFVCFYARMRHHPPITTAQEVCHAPS</sequence>
<dbReference type="AlphaFoldDB" id="A0A1Q8YBR7"/>
<dbReference type="EMBL" id="MSYM01000017">
    <property type="protein sequence ID" value="OLP05349.1"/>
    <property type="molecule type" value="Genomic_DNA"/>
</dbReference>
<organism evidence="2 3">
    <name type="scientific">Rhodoferax antarcticus ANT.BR</name>
    <dbReference type="NCBI Taxonomy" id="1111071"/>
    <lineage>
        <taxon>Bacteria</taxon>
        <taxon>Pseudomonadati</taxon>
        <taxon>Pseudomonadota</taxon>
        <taxon>Betaproteobacteria</taxon>
        <taxon>Burkholderiales</taxon>
        <taxon>Comamonadaceae</taxon>
        <taxon>Rhodoferax</taxon>
    </lineage>
</organism>
<evidence type="ECO:0000256" key="1">
    <source>
        <dbReference type="SAM" id="Phobius"/>
    </source>
</evidence>
<evidence type="ECO:0000313" key="2">
    <source>
        <dbReference type="EMBL" id="OLP05349.1"/>
    </source>
</evidence>
<protein>
    <submittedName>
        <fullName evidence="2">Uncharacterized protein</fullName>
    </submittedName>
</protein>